<dbReference type="Pfam" id="PF00196">
    <property type="entry name" value="GerE"/>
    <property type="match status" value="1"/>
</dbReference>
<dbReference type="Gene3D" id="1.10.3210.10">
    <property type="entry name" value="Hypothetical protein af1432"/>
    <property type="match status" value="2"/>
</dbReference>
<protein>
    <submittedName>
        <fullName evidence="3">HD domain-containing protein</fullName>
    </submittedName>
</protein>
<dbReference type="InterPro" id="IPR000792">
    <property type="entry name" value="Tscrpt_reg_LuxR_C"/>
</dbReference>
<dbReference type="PROSITE" id="PS50043">
    <property type="entry name" value="HTH_LUXR_2"/>
    <property type="match status" value="1"/>
</dbReference>
<dbReference type="SUPFAM" id="SSF46894">
    <property type="entry name" value="C-terminal effector domain of the bipartite response regulators"/>
    <property type="match status" value="1"/>
</dbReference>
<evidence type="ECO:0000259" key="1">
    <source>
        <dbReference type="PROSITE" id="PS50043"/>
    </source>
</evidence>
<dbReference type="Proteomes" id="UP000295573">
    <property type="component" value="Unassembled WGS sequence"/>
</dbReference>
<dbReference type="GO" id="GO:0006355">
    <property type="term" value="P:regulation of DNA-templated transcription"/>
    <property type="evidence" value="ECO:0007669"/>
    <property type="project" value="InterPro"/>
</dbReference>
<reference evidence="3 4" key="1">
    <citation type="journal article" date="2015" name="Stand. Genomic Sci.">
        <title>Genomic Encyclopedia of Bacterial and Archaeal Type Strains, Phase III: the genomes of soil and plant-associated and newly described type strains.</title>
        <authorList>
            <person name="Whitman W.B."/>
            <person name="Woyke T."/>
            <person name="Klenk H.P."/>
            <person name="Zhou Y."/>
            <person name="Lilburn T.G."/>
            <person name="Beck B.J."/>
            <person name="De Vos P."/>
            <person name="Vandamme P."/>
            <person name="Eisen J.A."/>
            <person name="Garrity G."/>
            <person name="Hugenholtz P."/>
            <person name="Kyrpides N.C."/>
        </authorList>
    </citation>
    <scope>NUCLEOTIDE SEQUENCE [LARGE SCALE GENOMIC DNA]</scope>
    <source>
        <strain evidence="3 4">VKM Ac-2541</strain>
    </source>
</reference>
<dbReference type="EMBL" id="SLWR01000001">
    <property type="protein sequence ID" value="TCO51499.1"/>
    <property type="molecule type" value="Genomic_DNA"/>
</dbReference>
<dbReference type="Gene3D" id="1.10.10.10">
    <property type="entry name" value="Winged helix-like DNA-binding domain superfamily/Winged helix DNA-binding domain"/>
    <property type="match status" value="1"/>
</dbReference>
<gene>
    <name evidence="3" type="ORF">EV646_101490</name>
</gene>
<feature type="domain" description="HTH luxR-type" evidence="1">
    <location>
        <begin position="435"/>
        <end position="500"/>
    </location>
</feature>
<dbReference type="GO" id="GO:0003677">
    <property type="term" value="F:DNA binding"/>
    <property type="evidence" value="ECO:0007669"/>
    <property type="project" value="InterPro"/>
</dbReference>
<dbReference type="CDD" id="cd00077">
    <property type="entry name" value="HDc"/>
    <property type="match status" value="1"/>
</dbReference>
<evidence type="ECO:0000259" key="2">
    <source>
        <dbReference type="PROSITE" id="PS51832"/>
    </source>
</evidence>
<dbReference type="SMART" id="SM00421">
    <property type="entry name" value="HTH_LUXR"/>
    <property type="match status" value="1"/>
</dbReference>
<name>A0A4R2J5H4_9ACTN</name>
<evidence type="ECO:0000313" key="3">
    <source>
        <dbReference type="EMBL" id="TCO51499.1"/>
    </source>
</evidence>
<dbReference type="CDD" id="cd06170">
    <property type="entry name" value="LuxR_C_like"/>
    <property type="match status" value="1"/>
</dbReference>
<proteinExistence type="predicted"/>
<keyword evidence="4" id="KW-1185">Reference proteome</keyword>
<accession>A0A4R2J5H4</accession>
<dbReference type="InterPro" id="IPR036388">
    <property type="entry name" value="WH-like_DNA-bd_sf"/>
</dbReference>
<dbReference type="PROSITE" id="PS51832">
    <property type="entry name" value="HD_GYP"/>
    <property type="match status" value="1"/>
</dbReference>
<dbReference type="Pfam" id="PF13487">
    <property type="entry name" value="HD_5"/>
    <property type="match status" value="2"/>
</dbReference>
<dbReference type="InterPro" id="IPR037522">
    <property type="entry name" value="HD_GYP_dom"/>
</dbReference>
<dbReference type="InterPro" id="IPR016032">
    <property type="entry name" value="Sig_transdc_resp-reg_C-effctor"/>
</dbReference>
<feature type="domain" description="HD-GYP" evidence="2">
    <location>
        <begin position="245"/>
        <end position="441"/>
    </location>
</feature>
<evidence type="ECO:0000313" key="4">
    <source>
        <dbReference type="Proteomes" id="UP000295573"/>
    </source>
</evidence>
<sequence>MIAALSLATDLGVGLPFEHGLQSTLVALRLAERLDVDSGTASDAYYGCLLFYIGCTADADLSAELFAEGALFSHFNPVAFGSPLQIVTGIMHALADPDAGLASNTLRIAGRLPRAIRGHQAHITALCEVAVMLTDRLGLPASVRDLFRSLIERWDGKGQPDGLRGEDIPLPLRIMHVARDAIFQQLVGGTSYAAGVTRERAGHAFDPRIAHLLADEAEDILAFDDDTSAWSEVLDREPGGRPALAGTAIDDALAAIADFSDLISPYLVGHSSGVAELAASAGRLYGLSEAAVVALRRAALVHDVGRVGVSTGIWQKSARLTEHEREQVRLHAYHSERVLCRSPFLAAIAPVATAHHERLDGSGYHRGTTAAALTPPARLLAAADAYHAMTEPRPYREALTPTQAADVLGAEARAGRLDAASADAVLAAAGHQVRRLDRPAGLTDREIEVVALLARGLPTKQIARTLGISVKTADRHLQNAYPKIGVSSRAAAALFAMEHGLIRWGEFPIAGSHGRS</sequence>
<dbReference type="AlphaFoldDB" id="A0A4R2J5H4"/>
<dbReference type="InterPro" id="IPR003607">
    <property type="entry name" value="HD/PDEase_dom"/>
</dbReference>
<dbReference type="SMART" id="SM00471">
    <property type="entry name" value="HDc"/>
    <property type="match status" value="1"/>
</dbReference>
<comment type="caution">
    <text evidence="3">The sequence shown here is derived from an EMBL/GenBank/DDBJ whole genome shotgun (WGS) entry which is preliminary data.</text>
</comment>
<organism evidence="3 4">
    <name type="scientific">Kribbella antiqua</name>
    <dbReference type="NCBI Taxonomy" id="2512217"/>
    <lineage>
        <taxon>Bacteria</taxon>
        <taxon>Bacillati</taxon>
        <taxon>Actinomycetota</taxon>
        <taxon>Actinomycetes</taxon>
        <taxon>Propionibacteriales</taxon>
        <taxon>Kribbellaceae</taxon>
        <taxon>Kribbella</taxon>
    </lineage>
</organism>
<dbReference type="PANTHER" id="PTHR45228:SF5">
    <property type="entry name" value="CYCLIC DI-GMP PHOSPHODIESTERASE VC_1348-RELATED"/>
    <property type="match status" value="1"/>
</dbReference>
<dbReference type="SUPFAM" id="SSF109604">
    <property type="entry name" value="HD-domain/PDEase-like"/>
    <property type="match status" value="1"/>
</dbReference>
<dbReference type="PRINTS" id="PR00038">
    <property type="entry name" value="HTHLUXR"/>
</dbReference>
<dbReference type="InterPro" id="IPR052020">
    <property type="entry name" value="Cyclic_di-GMP/3'3'-cGAMP_PDE"/>
</dbReference>
<dbReference type="PANTHER" id="PTHR45228">
    <property type="entry name" value="CYCLIC DI-GMP PHOSPHODIESTERASE TM_0186-RELATED"/>
    <property type="match status" value="1"/>
</dbReference>